<reference evidence="2 3" key="1">
    <citation type="submission" date="2019-09" db="EMBL/GenBank/DDBJ databases">
        <title>Acinetobacter sp. C16S1 isolated from saline soil.</title>
        <authorList>
            <person name="Xu L."/>
            <person name="Sun J.-Q."/>
        </authorList>
    </citation>
    <scope>NUCLEOTIDE SEQUENCE [LARGE SCALE GENOMIC DNA]</scope>
    <source>
        <strain evidence="2 3">C16S1</strain>
    </source>
</reference>
<keyword evidence="1" id="KW-0732">Signal</keyword>
<protein>
    <recommendedName>
        <fullName evidence="4">Lipoprotein</fullName>
    </recommendedName>
</protein>
<dbReference type="Proteomes" id="UP000325177">
    <property type="component" value="Chromosome"/>
</dbReference>
<accession>A0A5P1UXI8</accession>
<keyword evidence="3" id="KW-1185">Reference proteome</keyword>
<dbReference type="AlphaFoldDB" id="A0A5P1UXI8"/>
<dbReference type="PROSITE" id="PS51257">
    <property type="entry name" value="PROKAR_LIPOPROTEIN"/>
    <property type="match status" value="1"/>
</dbReference>
<name>A0A5P1UXI8_9GAMM</name>
<evidence type="ECO:0008006" key="4">
    <source>
        <dbReference type="Google" id="ProtNLM"/>
    </source>
</evidence>
<dbReference type="RefSeq" id="WP_150026525.1">
    <property type="nucleotide sequence ID" value="NZ_CP043909.1"/>
</dbReference>
<organism evidence="2 3">
    <name type="scientific">Acinetobacter suaedae</name>
    <dbReference type="NCBI Taxonomy" id="2609668"/>
    <lineage>
        <taxon>Bacteria</taxon>
        <taxon>Pseudomonadati</taxon>
        <taxon>Pseudomonadota</taxon>
        <taxon>Gammaproteobacteria</taxon>
        <taxon>Moraxellales</taxon>
        <taxon>Moraxellaceae</taxon>
        <taxon>Acinetobacter</taxon>
    </lineage>
</organism>
<proteinExistence type="predicted"/>
<sequence length="354" mass="40410">MKITSLTLSISLASIFLLSACGGGSDGQNTTTPAEKIETSPNSMMKLDETWKDYERITVHGLHSISMPYISMTLRKDGIYQKGLSNFNNPLQYIEHRTAEEYTEETGNFIFYNFYSKTADYEVNPSKRTNDGYLTSRLTRLTDNSISFIPHSSGNHSGLKVSYMLIKRDLSNKLIGHYVAYHNYERGKKYGITGANTDGVIYEIFKDKRFPQGATCLEIRNKQASEPYIRIEPNEFQPIEYFKDMTKTTWNKRVLYLSQTKFSDNMTRAYLALKPNSTAPYGAGLYYPTEAAETRQTRINIAQERYDLALAQYGASDQRTELAAWYLTAVKNYTCHLFNEKASEAIESVKMTLN</sequence>
<feature type="signal peptide" evidence="1">
    <location>
        <begin position="1"/>
        <end position="20"/>
    </location>
</feature>
<dbReference type="KEGG" id="asue:F2A31_11750"/>
<feature type="chain" id="PRO_5024984327" description="Lipoprotein" evidence="1">
    <location>
        <begin position="21"/>
        <end position="354"/>
    </location>
</feature>
<gene>
    <name evidence="2" type="ORF">F2A31_11750</name>
</gene>
<evidence type="ECO:0000256" key="1">
    <source>
        <dbReference type="SAM" id="SignalP"/>
    </source>
</evidence>
<evidence type="ECO:0000313" key="2">
    <source>
        <dbReference type="EMBL" id="QER40337.1"/>
    </source>
</evidence>
<dbReference type="EMBL" id="CP043909">
    <property type="protein sequence ID" value="QER40337.1"/>
    <property type="molecule type" value="Genomic_DNA"/>
</dbReference>
<evidence type="ECO:0000313" key="3">
    <source>
        <dbReference type="Proteomes" id="UP000325177"/>
    </source>
</evidence>